<evidence type="ECO:0000256" key="3">
    <source>
        <dbReference type="ARBA" id="ARBA00022840"/>
    </source>
</evidence>
<feature type="binding site" evidence="6">
    <location>
        <begin position="214"/>
        <end position="217"/>
    </location>
    <ligand>
        <name>ATP</name>
        <dbReference type="ChEBI" id="CHEBI:30616"/>
    </ligand>
</feature>
<keyword evidence="4 6" id="KW-0133">Cell shape</keyword>
<dbReference type="RefSeq" id="WP_229956142.1">
    <property type="nucleotide sequence ID" value="NZ_BAAAEM010000002.1"/>
</dbReference>
<comment type="caution">
    <text evidence="7">The sequence shown here is derived from an EMBL/GenBank/DDBJ whole genome shotgun (WGS) entry which is preliminary data.</text>
</comment>
<dbReference type="InterPro" id="IPR043129">
    <property type="entry name" value="ATPase_NBD"/>
</dbReference>
<dbReference type="Proteomes" id="UP001500713">
    <property type="component" value="Unassembled WGS sequence"/>
</dbReference>
<keyword evidence="1 6" id="KW-0963">Cytoplasm</keyword>
<comment type="function">
    <text evidence="6">Forms membrane-associated dynamic filaments that are essential for cell shape determination. Acts by regulating cell wall synthesis and cell elongation, and thus cell shape. A feedback loop between cell geometry and MreB localization may maintain elongated cell shape by targeting cell wall growth to regions of negative cell wall curvature.</text>
</comment>
<dbReference type="NCBIfam" id="NF010539">
    <property type="entry name" value="PRK13927.1"/>
    <property type="match status" value="1"/>
</dbReference>
<protein>
    <recommendedName>
        <fullName evidence="6">Cell shape-determining protein MreB</fullName>
    </recommendedName>
</protein>
<comment type="subunit">
    <text evidence="6">Forms polymers.</text>
</comment>
<dbReference type="InterPro" id="IPR056546">
    <property type="entry name" value="MreB_MamK-like"/>
</dbReference>
<dbReference type="Gene3D" id="3.30.420.40">
    <property type="match status" value="2"/>
</dbReference>
<evidence type="ECO:0000256" key="4">
    <source>
        <dbReference type="ARBA" id="ARBA00022960"/>
    </source>
</evidence>
<dbReference type="HAMAP" id="MF_02207">
    <property type="entry name" value="MreB"/>
    <property type="match status" value="1"/>
</dbReference>
<evidence type="ECO:0000256" key="1">
    <source>
        <dbReference type="ARBA" id="ARBA00022490"/>
    </source>
</evidence>
<evidence type="ECO:0000313" key="7">
    <source>
        <dbReference type="EMBL" id="GAA0473317.1"/>
    </source>
</evidence>
<dbReference type="CDD" id="cd10225">
    <property type="entry name" value="ASKHA_NBD_MreB-like"/>
    <property type="match status" value="1"/>
</dbReference>
<accession>A0ABN1ACS9</accession>
<keyword evidence="2 6" id="KW-0547">Nucleotide-binding</keyword>
<keyword evidence="8" id="KW-1185">Reference proteome</keyword>
<dbReference type="PRINTS" id="PR01652">
    <property type="entry name" value="SHAPEPROTEIN"/>
</dbReference>
<evidence type="ECO:0000313" key="8">
    <source>
        <dbReference type="Proteomes" id="UP001500713"/>
    </source>
</evidence>
<name>A0ABN1ACS9_9SPHN</name>
<dbReference type="SUPFAM" id="SSF53067">
    <property type="entry name" value="Actin-like ATPase domain"/>
    <property type="match status" value="2"/>
</dbReference>
<comment type="subcellular location">
    <subcellularLocation>
        <location evidence="6">Cytoplasm</location>
    </subcellularLocation>
    <text evidence="6">Membrane-associated.</text>
</comment>
<feature type="binding site" evidence="6">
    <location>
        <begin position="295"/>
        <end position="298"/>
    </location>
    <ligand>
        <name>ATP</name>
        <dbReference type="ChEBI" id="CHEBI:30616"/>
    </ligand>
</feature>
<dbReference type="PANTHER" id="PTHR42749">
    <property type="entry name" value="CELL SHAPE-DETERMINING PROTEIN MREB"/>
    <property type="match status" value="1"/>
</dbReference>
<evidence type="ECO:0000256" key="6">
    <source>
        <dbReference type="HAMAP-Rule" id="MF_02207"/>
    </source>
</evidence>
<keyword evidence="3 6" id="KW-0067">ATP-binding</keyword>
<feature type="binding site" evidence="6">
    <location>
        <begin position="18"/>
        <end position="20"/>
    </location>
    <ligand>
        <name>ATP</name>
        <dbReference type="ChEBI" id="CHEBI:30616"/>
    </ligand>
</feature>
<evidence type="ECO:0000256" key="2">
    <source>
        <dbReference type="ARBA" id="ARBA00022741"/>
    </source>
</evidence>
<gene>
    <name evidence="6" type="primary">mreB</name>
    <name evidence="7" type="ORF">GCM10009096_13280</name>
</gene>
<proteinExistence type="inferred from homology"/>
<organism evidence="7 8">
    <name type="scientific">Parasphingorhabdus litoris</name>
    <dbReference type="NCBI Taxonomy" id="394733"/>
    <lineage>
        <taxon>Bacteria</taxon>
        <taxon>Pseudomonadati</taxon>
        <taxon>Pseudomonadota</taxon>
        <taxon>Alphaproteobacteria</taxon>
        <taxon>Sphingomonadales</taxon>
        <taxon>Sphingomonadaceae</taxon>
        <taxon>Parasphingorhabdus</taxon>
    </lineage>
</organism>
<dbReference type="PANTHER" id="PTHR42749:SF1">
    <property type="entry name" value="CELL SHAPE-DETERMINING PROTEIN MREB"/>
    <property type="match status" value="1"/>
</dbReference>
<dbReference type="Pfam" id="PF06723">
    <property type="entry name" value="MreB_Mbl"/>
    <property type="match status" value="1"/>
</dbReference>
<feature type="binding site" evidence="6">
    <location>
        <begin position="166"/>
        <end position="168"/>
    </location>
    <ligand>
        <name>ATP</name>
        <dbReference type="ChEBI" id="CHEBI:30616"/>
    </ligand>
</feature>
<reference evidence="7 8" key="1">
    <citation type="journal article" date="2019" name="Int. J. Syst. Evol. Microbiol.">
        <title>The Global Catalogue of Microorganisms (GCM) 10K type strain sequencing project: providing services to taxonomists for standard genome sequencing and annotation.</title>
        <authorList>
            <consortium name="The Broad Institute Genomics Platform"/>
            <consortium name="The Broad Institute Genome Sequencing Center for Infectious Disease"/>
            <person name="Wu L."/>
            <person name="Ma J."/>
        </authorList>
    </citation>
    <scope>NUCLEOTIDE SEQUENCE [LARGE SCALE GENOMIC DNA]</scope>
    <source>
        <strain evidence="7 8">JCM 14162</strain>
    </source>
</reference>
<comment type="similarity">
    <text evidence="5 6">Belongs to the FtsA/MreB family.</text>
</comment>
<sequence>MRSFFKLQSHDIAIDLGTANTLVYLRDRGIVLNEPSVVALETHEGVSKVRAVGADAKLMMGKTPDNIKVIRPLKDGVIADLDVAEQMIKHFIHKVHDKKTGLLRRFDIAVCIPSGSTNVQRRAIRDAASNAGGSRIFFVEEPMAAAIGAGIPVAEPIGAMVVDIGGGTTEVAVLSLQGLAYSTSGRMGGDKIDDAIASHIRRKHNLAIGETTAETVKHEMASAVSPVDNGRTMHIKGRDLVRGMPRKIIITEAEIAYAIAEPVGQITDSVRNALENTAPELAADIVDQGIVLTGGGALLGRIDEHIAEQTGLAVTIADDPLTCVAKGAGQAFEDPLYRGVLISA</sequence>
<dbReference type="EMBL" id="BAAAEM010000002">
    <property type="protein sequence ID" value="GAA0473317.1"/>
    <property type="molecule type" value="Genomic_DNA"/>
</dbReference>
<dbReference type="InterPro" id="IPR004753">
    <property type="entry name" value="MreB"/>
</dbReference>
<dbReference type="NCBIfam" id="TIGR00904">
    <property type="entry name" value="mreB"/>
    <property type="match status" value="1"/>
</dbReference>
<evidence type="ECO:0000256" key="5">
    <source>
        <dbReference type="ARBA" id="ARBA00023458"/>
    </source>
</evidence>